<organism evidence="2 3">
    <name type="scientific">Sitophilus oryzae</name>
    <name type="common">Rice weevil</name>
    <name type="synonym">Curculio oryzae</name>
    <dbReference type="NCBI Taxonomy" id="7048"/>
    <lineage>
        <taxon>Eukaryota</taxon>
        <taxon>Metazoa</taxon>
        <taxon>Ecdysozoa</taxon>
        <taxon>Arthropoda</taxon>
        <taxon>Hexapoda</taxon>
        <taxon>Insecta</taxon>
        <taxon>Pterygota</taxon>
        <taxon>Neoptera</taxon>
        <taxon>Endopterygota</taxon>
        <taxon>Coleoptera</taxon>
        <taxon>Polyphaga</taxon>
        <taxon>Cucujiformia</taxon>
        <taxon>Curculionidae</taxon>
        <taxon>Dryophthorinae</taxon>
        <taxon>Sitophilus</taxon>
    </lineage>
</organism>
<dbReference type="PANTHER" id="PTHR11139:SF68">
    <property type="entry name" value="DNA-DEPENDENT PROTEIN KINASE CATALYTIC SUBUNIT"/>
    <property type="match status" value="1"/>
</dbReference>
<evidence type="ECO:0000313" key="2">
    <source>
        <dbReference type="Proteomes" id="UP000504635"/>
    </source>
</evidence>
<dbReference type="GO" id="GO:0004674">
    <property type="term" value="F:protein serine/threonine kinase activity"/>
    <property type="evidence" value="ECO:0007669"/>
    <property type="project" value="TreeGrafter"/>
</dbReference>
<dbReference type="AlphaFoldDB" id="A0A6J2Y6U0"/>
<dbReference type="InterPro" id="IPR003152">
    <property type="entry name" value="FATC_dom"/>
</dbReference>
<dbReference type="RefSeq" id="XP_030758784.1">
    <property type="nucleotide sequence ID" value="XM_030902924.1"/>
</dbReference>
<dbReference type="GO" id="GO:0006302">
    <property type="term" value="P:double-strand break repair"/>
    <property type="evidence" value="ECO:0007669"/>
    <property type="project" value="TreeGrafter"/>
</dbReference>
<reference evidence="3" key="1">
    <citation type="submission" date="2025-08" db="UniProtKB">
        <authorList>
            <consortium name="RefSeq"/>
        </authorList>
    </citation>
    <scope>IDENTIFICATION</scope>
    <source>
        <tissue evidence="3">Gonads</tissue>
    </source>
</reference>
<evidence type="ECO:0000259" key="1">
    <source>
        <dbReference type="PROSITE" id="PS51190"/>
    </source>
</evidence>
<gene>
    <name evidence="3" type="primary">LOC115884365</name>
</gene>
<dbReference type="PROSITE" id="PS51190">
    <property type="entry name" value="FATC"/>
    <property type="match status" value="1"/>
</dbReference>
<dbReference type="GO" id="GO:0005634">
    <property type="term" value="C:nucleus"/>
    <property type="evidence" value="ECO:0007669"/>
    <property type="project" value="TreeGrafter"/>
</dbReference>
<dbReference type="InParanoid" id="A0A6J2Y6U0"/>
<dbReference type="GeneID" id="115884365"/>
<sequence length="140" mass="16471">MFRDVFIDTLKSLKQNRDPLLATMNVFIQEPTLDWLENSKLTEIAQSNNAEWYPLQKIIQAEKKLNGAHSRAILIEDLRASPYRKLKPEYFEKYISYVEGDSRLSLDRTFTVEEQVNVLIDHATDQNLLGRMYVGWRSYI</sequence>
<feature type="domain" description="FATC" evidence="1">
    <location>
        <begin position="108"/>
        <end position="140"/>
    </location>
</feature>
<name>A0A6J2Y6U0_SITOR</name>
<dbReference type="Proteomes" id="UP000504635">
    <property type="component" value="Unplaced"/>
</dbReference>
<dbReference type="SMART" id="SM01343">
    <property type="entry name" value="FATC"/>
    <property type="match status" value="1"/>
</dbReference>
<dbReference type="InterPro" id="IPR050517">
    <property type="entry name" value="DDR_Repair_Kinase"/>
</dbReference>
<accession>A0A6J2Y6U0</accession>
<dbReference type="OrthoDB" id="431717at2759"/>
<proteinExistence type="predicted"/>
<dbReference type="GO" id="GO:0000723">
    <property type="term" value="P:telomere maintenance"/>
    <property type="evidence" value="ECO:0007669"/>
    <property type="project" value="TreeGrafter"/>
</dbReference>
<keyword evidence="2" id="KW-1185">Reference proteome</keyword>
<evidence type="ECO:0000313" key="3">
    <source>
        <dbReference type="RefSeq" id="XP_030758784.1"/>
    </source>
</evidence>
<protein>
    <submittedName>
        <fullName evidence="3">DNA-dependent protein kinase catalytic subunit-like</fullName>
    </submittedName>
</protein>
<dbReference type="PANTHER" id="PTHR11139">
    <property type="entry name" value="ATAXIA TELANGIECTASIA MUTATED ATM -RELATED"/>
    <property type="match status" value="1"/>
</dbReference>
<dbReference type="Pfam" id="PF02260">
    <property type="entry name" value="FATC"/>
    <property type="match status" value="1"/>
</dbReference>
<dbReference type="KEGG" id="soy:115884365"/>